<feature type="transmembrane region" description="Helical" evidence="9">
    <location>
        <begin position="6"/>
        <end position="28"/>
    </location>
</feature>
<dbReference type="PANTHER" id="PTHR31384">
    <property type="entry name" value="AUXIN RESPONSE FACTOR 4-RELATED"/>
    <property type="match status" value="1"/>
</dbReference>
<dbReference type="PANTHER" id="PTHR31384:SF102">
    <property type="entry name" value="AUXIN RESPONSE FACTOR 4"/>
    <property type="match status" value="1"/>
</dbReference>
<evidence type="ECO:0000256" key="9">
    <source>
        <dbReference type="SAM" id="Phobius"/>
    </source>
</evidence>
<evidence type="ECO:0000259" key="10">
    <source>
        <dbReference type="PROSITE" id="PS50863"/>
    </source>
</evidence>
<dbReference type="Gene3D" id="2.40.330.10">
    <property type="entry name" value="DNA-binding pseudobarrel domain"/>
    <property type="match status" value="1"/>
</dbReference>
<keyword evidence="7" id="KW-0927">Auxin signaling pathway</keyword>
<evidence type="ECO:0000256" key="3">
    <source>
        <dbReference type="ARBA" id="ARBA00023015"/>
    </source>
</evidence>
<dbReference type="PROSITE" id="PS50863">
    <property type="entry name" value="B3"/>
    <property type="match status" value="1"/>
</dbReference>
<keyword evidence="12" id="KW-1185">Reference proteome</keyword>
<evidence type="ECO:0000256" key="6">
    <source>
        <dbReference type="ARBA" id="ARBA00023242"/>
    </source>
</evidence>
<dbReference type="Proteomes" id="UP000541444">
    <property type="component" value="Unassembled WGS sequence"/>
</dbReference>
<evidence type="ECO:0000256" key="7">
    <source>
        <dbReference type="ARBA" id="ARBA00023294"/>
    </source>
</evidence>
<keyword evidence="6" id="KW-0539">Nucleus</keyword>
<evidence type="ECO:0000256" key="2">
    <source>
        <dbReference type="ARBA" id="ARBA00007853"/>
    </source>
</evidence>
<sequence>MGLPSYSALLSGILMFSITYASPLLCLLSMTTLIRIKENDEVYAQLRLFPEPELGERNVEDTGHEDEMGEEEEGGVSPRMLTPHMFCKISMASDTSTHGGFSVPRIATEDCFPPLERSSQELVAKDLHEVEWKFQHIYRGQPRHHLLTIGWSIFVSQKNLVSGDAVLFLSVNCNINQENPEVYTVVKLAKDCRIIRQRVHATLWLKEIEEEEEKKCGPLDDSIERFLDTCPDIRHITMEVGAVAIVREGVVEELAEGHGDIGAKEIMHMSEEETKEYVARSMWYLLYHPLVHEK</sequence>
<evidence type="ECO:0000256" key="1">
    <source>
        <dbReference type="ARBA" id="ARBA00004123"/>
    </source>
</evidence>
<organism evidence="11 12">
    <name type="scientific">Kingdonia uniflora</name>
    <dbReference type="NCBI Taxonomy" id="39325"/>
    <lineage>
        <taxon>Eukaryota</taxon>
        <taxon>Viridiplantae</taxon>
        <taxon>Streptophyta</taxon>
        <taxon>Embryophyta</taxon>
        <taxon>Tracheophyta</taxon>
        <taxon>Spermatophyta</taxon>
        <taxon>Magnoliopsida</taxon>
        <taxon>Ranunculales</taxon>
        <taxon>Circaeasteraceae</taxon>
        <taxon>Kingdonia</taxon>
    </lineage>
</organism>
<evidence type="ECO:0000256" key="5">
    <source>
        <dbReference type="ARBA" id="ARBA00023163"/>
    </source>
</evidence>
<feature type="compositionally biased region" description="Basic and acidic residues" evidence="8">
    <location>
        <begin position="54"/>
        <end position="66"/>
    </location>
</feature>
<keyword evidence="4" id="KW-0238">DNA-binding</keyword>
<dbReference type="SUPFAM" id="SSF101936">
    <property type="entry name" value="DNA-binding pseudobarrel domain"/>
    <property type="match status" value="1"/>
</dbReference>
<protein>
    <recommendedName>
        <fullName evidence="10">TF-B3 domain-containing protein</fullName>
    </recommendedName>
</protein>
<dbReference type="CDD" id="cd10017">
    <property type="entry name" value="B3_DNA"/>
    <property type="match status" value="1"/>
</dbReference>
<keyword evidence="9" id="KW-1133">Transmembrane helix</keyword>
<gene>
    <name evidence="11" type="ORF">GIB67_024443</name>
</gene>
<evidence type="ECO:0000313" key="11">
    <source>
        <dbReference type="EMBL" id="KAF6174421.1"/>
    </source>
</evidence>
<comment type="similarity">
    <text evidence="2">Belongs to the ARF family.</text>
</comment>
<comment type="caution">
    <text evidence="11">The sequence shown here is derived from an EMBL/GenBank/DDBJ whole genome shotgun (WGS) entry which is preliminary data.</text>
</comment>
<reference evidence="11 12" key="1">
    <citation type="journal article" date="2020" name="IScience">
        <title>Genome Sequencing of the Endangered Kingdonia uniflora (Circaeasteraceae, Ranunculales) Reveals Potential Mechanisms of Evolutionary Specialization.</title>
        <authorList>
            <person name="Sun Y."/>
            <person name="Deng T."/>
            <person name="Zhang A."/>
            <person name="Moore M.J."/>
            <person name="Landis J.B."/>
            <person name="Lin N."/>
            <person name="Zhang H."/>
            <person name="Zhang X."/>
            <person name="Huang J."/>
            <person name="Zhang X."/>
            <person name="Sun H."/>
            <person name="Wang H."/>
        </authorList>
    </citation>
    <scope>NUCLEOTIDE SEQUENCE [LARGE SCALE GENOMIC DNA]</scope>
    <source>
        <strain evidence="11">TB1705</strain>
        <tissue evidence="11">Leaf</tissue>
    </source>
</reference>
<name>A0A7J7P4R6_9MAGN</name>
<keyword evidence="3" id="KW-0805">Transcription regulation</keyword>
<dbReference type="AlphaFoldDB" id="A0A7J7P4R6"/>
<dbReference type="GO" id="GO:0005634">
    <property type="term" value="C:nucleus"/>
    <property type="evidence" value="ECO:0007669"/>
    <property type="project" value="UniProtKB-SubCell"/>
</dbReference>
<dbReference type="InterPro" id="IPR003340">
    <property type="entry name" value="B3_DNA-bd"/>
</dbReference>
<proteinExistence type="inferred from homology"/>
<dbReference type="SMART" id="SM01019">
    <property type="entry name" value="B3"/>
    <property type="match status" value="1"/>
</dbReference>
<dbReference type="OrthoDB" id="1738844at2759"/>
<feature type="region of interest" description="Disordered" evidence="8">
    <location>
        <begin position="54"/>
        <end position="76"/>
    </location>
</feature>
<evidence type="ECO:0000256" key="4">
    <source>
        <dbReference type="ARBA" id="ARBA00023125"/>
    </source>
</evidence>
<dbReference type="EMBL" id="JACGCM010000267">
    <property type="protein sequence ID" value="KAF6174421.1"/>
    <property type="molecule type" value="Genomic_DNA"/>
</dbReference>
<dbReference type="InterPro" id="IPR044835">
    <property type="entry name" value="ARF_plant"/>
</dbReference>
<feature type="domain" description="TF-B3" evidence="10">
    <location>
        <begin position="86"/>
        <end position="190"/>
    </location>
</feature>
<keyword evidence="9" id="KW-0472">Membrane</keyword>
<evidence type="ECO:0000313" key="12">
    <source>
        <dbReference type="Proteomes" id="UP000541444"/>
    </source>
</evidence>
<dbReference type="FunFam" id="2.40.330.10:FF:000001">
    <property type="entry name" value="Auxin response factor"/>
    <property type="match status" value="1"/>
</dbReference>
<evidence type="ECO:0000256" key="8">
    <source>
        <dbReference type="SAM" id="MobiDB-lite"/>
    </source>
</evidence>
<dbReference type="GO" id="GO:0009734">
    <property type="term" value="P:auxin-activated signaling pathway"/>
    <property type="evidence" value="ECO:0007669"/>
    <property type="project" value="UniProtKB-KW"/>
</dbReference>
<dbReference type="InterPro" id="IPR015300">
    <property type="entry name" value="DNA-bd_pseudobarrel_sf"/>
</dbReference>
<comment type="subcellular location">
    <subcellularLocation>
        <location evidence="1">Nucleus</location>
    </subcellularLocation>
</comment>
<keyword evidence="9" id="KW-0812">Transmembrane</keyword>
<keyword evidence="5" id="KW-0804">Transcription</keyword>
<accession>A0A7J7P4R6</accession>
<dbReference type="Pfam" id="PF02362">
    <property type="entry name" value="B3"/>
    <property type="match status" value="1"/>
</dbReference>
<dbReference type="GO" id="GO:0006355">
    <property type="term" value="P:regulation of DNA-templated transcription"/>
    <property type="evidence" value="ECO:0007669"/>
    <property type="project" value="InterPro"/>
</dbReference>
<dbReference type="GO" id="GO:0003677">
    <property type="term" value="F:DNA binding"/>
    <property type="evidence" value="ECO:0007669"/>
    <property type="project" value="UniProtKB-KW"/>
</dbReference>